<dbReference type="EMBL" id="JBHUIJ010000002">
    <property type="protein sequence ID" value="MFD2236436.1"/>
    <property type="molecule type" value="Genomic_DNA"/>
</dbReference>
<keyword evidence="4" id="KW-1185">Reference proteome</keyword>
<proteinExistence type="predicted"/>
<dbReference type="InterPro" id="IPR006076">
    <property type="entry name" value="FAD-dep_OxRdtase"/>
</dbReference>
<dbReference type="SUPFAM" id="SSF51905">
    <property type="entry name" value="FAD/NAD(P)-binding domain"/>
    <property type="match status" value="1"/>
</dbReference>
<dbReference type="Gene3D" id="3.50.50.60">
    <property type="entry name" value="FAD/NAD(P)-binding domain"/>
    <property type="match status" value="2"/>
</dbReference>
<organism evidence="3 4">
    <name type="scientific">Aureimonas populi</name>
    <dbReference type="NCBI Taxonomy" id="1701758"/>
    <lineage>
        <taxon>Bacteria</taxon>
        <taxon>Pseudomonadati</taxon>
        <taxon>Pseudomonadota</taxon>
        <taxon>Alphaproteobacteria</taxon>
        <taxon>Hyphomicrobiales</taxon>
        <taxon>Aurantimonadaceae</taxon>
        <taxon>Aureimonas</taxon>
    </lineage>
</organism>
<evidence type="ECO:0000313" key="4">
    <source>
        <dbReference type="Proteomes" id="UP001597371"/>
    </source>
</evidence>
<dbReference type="EC" id="1.4.99.-" evidence="3"/>
<accession>A0ABW5CJR1</accession>
<dbReference type="RefSeq" id="WP_209735629.1">
    <property type="nucleotide sequence ID" value="NZ_CP072611.1"/>
</dbReference>
<dbReference type="InterPro" id="IPR036188">
    <property type="entry name" value="FAD/NAD-bd_sf"/>
</dbReference>
<dbReference type="SUPFAM" id="SSF54373">
    <property type="entry name" value="FAD-linked reductases, C-terminal domain"/>
    <property type="match status" value="1"/>
</dbReference>
<gene>
    <name evidence="3" type="ORF">ACFSKQ_03020</name>
</gene>
<keyword evidence="1 3" id="KW-0560">Oxidoreductase</keyword>
<dbReference type="PANTHER" id="PTHR13847">
    <property type="entry name" value="SARCOSINE DEHYDROGENASE-RELATED"/>
    <property type="match status" value="1"/>
</dbReference>
<evidence type="ECO:0000259" key="2">
    <source>
        <dbReference type="Pfam" id="PF01266"/>
    </source>
</evidence>
<dbReference type="Pfam" id="PF01266">
    <property type="entry name" value="DAO"/>
    <property type="match status" value="1"/>
</dbReference>
<sequence length="443" mass="48836">MTARSATAAHNSAPTIAVVGAGITGVTTAYKLMRQGFDVTVFDRQPFAGMETSFANGGQLSASNAEVWNNPATFIKGIKWMFKKDAPLLVHPAPTWHKLSWMFEFVMAARSYEENTVATVRLAIDARRHLFEMAEEEGIDFDVEKRGILHVYETKPEFEHGLKVNALYAKGGLQRRALTNDEIHAIEPALAGTYHGGFFTESDFTGDIHKFTRGLSDAAARHGTTFVYDADVSSLRHDEDGVRIEWSKGEEPKRLDRFDAVVICAGVASRRLAAQLGDRVNIYPVKGYSVTVNLEDEESRAGAPWVSLLDDKAKIVTSRLGRNRLRIAGTAEFAGDNRDIKWDRIKPLVAWCRHRFPGIGTASVVPWAGLRPMMPDMLPKVGRGSKSRVYYNTGHGHLGWTLSAVTAEMIAAEVAGDYPRAQAHSGAEIVPLNREKAGERRAA</sequence>
<feature type="domain" description="FAD dependent oxidoreductase" evidence="2">
    <location>
        <begin position="16"/>
        <end position="412"/>
    </location>
</feature>
<comment type="caution">
    <text evidence="3">The sequence shown here is derived from an EMBL/GenBank/DDBJ whole genome shotgun (WGS) entry which is preliminary data.</text>
</comment>
<dbReference type="NCBIfam" id="NF009074">
    <property type="entry name" value="PRK12409.1"/>
    <property type="match status" value="1"/>
</dbReference>
<evidence type="ECO:0000313" key="3">
    <source>
        <dbReference type="EMBL" id="MFD2236436.1"/>
    </source>
</evidence>
<protein>
    <submittedName>
        <fullName evidence="3">D-amino acid dehydrogenase</fullName>
        <ecNumber evidence="3">1.4.99.-</ecNumber>
    </submittedName>
</protein>
<dbReference type="PANTHER" id="PTHR13847:SF289">
    <property type="entry name" value="GLYCINE OXIDASE"/>
    <property type="match status" value="1"/>
</dbReference>
<dbReference type="Proteomes" id="UP001597371">
    <property type="component" value="Unassembled WGS sequence"/>
</dbReference>
<evidence type="ECO:0000256" key="1">
    <source>
        <dbReference type="ARBA" id="ARBA00023002"/>
    </source>
</evidence>
<name>A0ABW5CJR1_9HYPH</name>
<reference evidence="4" key="1">
    <citation type="journal article" date="2019" name="Int. J. Syst. Evol. Microbiol.">
        <title>The Global Catalogue of Microorganisms (GCM) 10K type strain sequencing project: providing services to taxonomists for standard genome sequencing and annotation.</title>
        <authorList>
            <consortium name="The Broad Institute Genomics Platform"/>
            <consortium name="The Broad Institute Genome Sequencing Center for Infectious Disease"/>
            <person name="Wu L."/>
            <person name="Ma J."/>
        </authorList>
    </citation>
    <scope>NUCLEOTIDE SEQUENCE [LARGE SCALE GENOMIC DNA]</scope>
    <source>
        <strain evidence="4">ZS-35-S2</strain>
    </source>
</reference>
<dbReference type="Gene3D" id="3.30.9.10">
    <property type="entry name" value="D-Amino Acid Oxidase, subunit A, domain 2"/>
    <property type="match status" value="1"/>
</dbReference>
<dbReference type="GO" id="GO:0016491">
    <property type="term" value="F:oxidoreductase activity"/>
    <property type="evidence" value="ECO:0007669"/>
    <property type="project" value="UniProtKB-KW"/>
</dbReference>